<dbReference type="EMBL" id="ACKO02000033">
    <property type="protein sequence ID" value="EET42870.1"/>
    <property type="molecule type" value="Genomic_DNA"/>
</dbReference>
<reference evidence="1" key="1">
    <citation type="submission" date="2009-07" db="EMBL/GenBank/DDBJ databases">
        <authorList>
            <person name="Weinstock G."/>
            <person name="Sodergren E."/>
            <person name="Clifton S."/>
            <person name="Fulton L."/>
            <person name="Fulton B."/>
            <person name="Courtney L."/>
            <person name="Fronick C."/>
            <person name="Harrison M."/>
            <person name="Strong C."/>
            <person name="Farmer C."/>
            <person name="Delahaunty K."/>
            <person name="Markovic C."/>
            <person name="Hall O."/>
            <person name="Minx P."/>
            <person name="Tomlinson C."/>
            <person name="Mitreva M."/>
            <person name="Nelson J."/>
            <person name="Hou S."/>
            <person name="Wollam A."/>
            <person name="Pepin K.H."/>
            <person name="Johnson M."/>
            <person name="Bhonagiri V."/>
            <person name="Nash W.E."/>
            <person name="Warren W."/>
            <person name="Chinwalla A."/>
            <person name="Mardis E.R."/>
            <person name="Wilson R.K."/>
        </authorList>
    </citation>
    <scope>NUCLEOTIDE SEQUENCE [LARGE SCALE GENOMIC DNA]</scope>
    <source>
        <strain evidence="1">ATCC 29256</strain>
    </source>
</reference>
<proteinExistence type="predicted"/>
<organism evidence="1 2">
    <name type="scientific">Neisseria sicca ATCC 29256</name>
    <dbReference type="NCBI Taxonomy" id="547045"/>
    <lineage>
        <taxon>Bacteria</taxon>
        <taxon>Pseudomonadati</taxon>
        <taxon>Pseudomonadota</taxon>
        <taxon>Betaproteobacteria</taxon>
        <taxon>Neisseriales</taxon>
        <taxon>Neisseriaceae</taxon>
        <taxon>Neisseria</taxon>
    </lineage>
</organism>
<protein>
    <submittedName>
        <fullName evidence="1">Uncharacterized protein</fullName>
    </submittedName>
</protein>
<sequence>MFYCFRRLFSSGKDSRTKPTLRVVEFELKLFQMIKGRLKTDAADLLYCFRRLFIRGRFAGKAHATGCCG</sequence>
<dbReference type="AlphaFoldDB" id="C6MA18"/>
<evidence type="ECO:0000313" key="2">
    <source>
        <dbReference type="Proteomes" id="UP000005365"/>
    </source>
</evidence>
<name>C6MA18_NEISI</name>
<keyword evidence="2" id="KW-1185">Reference proteome</keyword>
<dbReference type="Proteomes" id="UP000005365">
    <property type="component" value="Unassembled WGS sequence"/>
</dbReference>
<gene>
    <name evidence="1" type="ORF">NEISICOT_03399</name>
</gene>
<comment type="caution">
    <text evidence="1">The sequence shown here is derived from an EMBL/GenBank/DDBJ whole genome shotgun (WGS) entry which is preliminary data.</text>
</comment>
<evidence type="ECO:0000313" key="1">
    <source>
        <dbReference type="EMBL" id="EET42870.1"/>
    </source>
</evidence>
<accession>C6MA18</accession>